<reference evidence="2 3" key="1">
    <citation type="submission" date="2019-09" db="EMBL/GenBank/DDBJ databases">
        <title>Genome sequencing of strain KACC 19322.</title>
        <authorList>
            <person name="Heo J."/>
            <person name="Kim S.-J."/>
            <person name="Kim J.-S."/>
            <person name="Hong S.-B."/>
            <person name="Kwon S.-W."/>
        </authorList>
    </citation>
    <scope>NUCLEOTIDE SEQUENCE [LARGE SCALE GENOMIC DNA]</scope>
    <source>
        <strain evidence="2 3">KACC 19322</strain>
    </source>
</reference>
<keyword evidence="1" id="KW-0812">Transmembrane</keyword>
<dbReference type="OrthoDB" id="5116324at2"/>
<dbReference type="Proteomes" id="UP000322159">
    <property type="component" value="Chromosome"/>
</dbReference>
<keyword evidence="3" id="KW-1185">Reference proteome</keyword>
<dbReference type="AlphaFoldDB" id="A0A5C1Y9M7"/>
<dbReference type="EMBL" id="CP043504">
    <property type="protein sequence ID" value="QEO10591.1"/>
    <property type="molecule type" value="Genomic_DNA"/>
</dbReference>
<dbReference type="KEGG" id="lyk:FLP23_11615"/>
<keyword evidence="1" id="KW-1133">Transmembrane helix</keyword>
<feature type="transmembrane region" description="Helical" evidence="1">
    <location>
        <begin position="25"/>
        <end position="45"/>
    </location>
</feature>
<accession>A0A5C1Y9M7</accession>
<dbReference type="RefSeq" id="WP_149326007.1">
    <property type="nucleotide sequence ID" value="NZ_CP043504.1"/>
</dbReference>
<sequence>MSATPDDLTAVREFQPSWAAFHRRFLARMLMLGPLLLLVVIVAAWPSIGLALVLLGAAGVLGGLGLAVYFGRVRVTVQPGRVTVRGPLRTRSWRTDELAAAVLVPQPGAALMRPGSATATLYLVSVDDRRLFWLSGGLWERDALDELAAAIGVQVITVPPGLLAEEIRDRYPGTIGWTAVHPWLFALVLAASAAAVMFIVLVLTTVVLIATGELQLPTPG</sequence>
<feature type="transmembrane region" description="Helical" evidence="1">
    <location>
        <begin position="183"/>
        <end position="210"/>
    </location>
</feature>
<proteinExistence type="predicted"/>
<evidence type="ECO:0000313" key="3">
    <source>
        <dbReference type="Proteomes" id="UP000322159"/>
    </source>
</evidence>
<name>A0A5C1Y9M7_9MICO</name>
<feature type="transmembrane region" description="Helical" evidence="1">
    <location>
        <begin position="51"/>
        <end position="71"/>
    </location>
</feature>
<organism evidence="2 3">
    <name type="scientific">Protaetiibacter larvae</name>
    <dbReference type="NCBI Taxonomy" id="2592654"/>
    <lineage>
        <taxon>Bacteria</taxon>
        <taxon>Bacillati</taxon>
        <taxon>Actinomycetota</taxon>
        <taxon>Actinomycetes</taxon>
        <taxon>Micrococcales</taxon>
        <taxon>Microbacteriaceae</taxon>
        <taxon>Protaetiibacter</taxon>
    </lineage>
</organism>
<evidence type="ECO:0000313" key="2">
    <source>
        <dbReference type="EMBL" id="QEO10591.1"/>
    </source>
</evidence>
<protein>
    <recommendedName>
        <fullName evidence="4">PH domain-containing protein</fullName>
    </recommendedName>
</protein>
<gene>
    <name evidence="2" type="ORF">FLP23_11615</name>
</gene>
<evidence type="ECO:0008006" key="4">
    <source>
        <dbReference type="Google" id="ProtNLM"/>
    </source>
</evidence>
<evidence type="ECO:0000256" key="1">
    <source>
        <dbReference type="SAM" id="Phobius"/>
    </source>
</evidence>
<keyword evidence="1" id="KW-0472">Membrane</keyword>